<evidence type="ECO:0000256" key="5">
    <source>
        <dbReference type="ARBA" id="ARBA00023002"/>
    </source>
</evidence>
<reference evidence="7" key="1">
    <citation type="submission" date="2020-01" db="EMBL/GenBank/DDBJ databases">
        <title>Development of genomics and gene disruption for Polysphondylium violaceum indicates a role for the polyketide synthase stlB in stalk morphogenesis.</title>
        <authorList>
            <person name="Narita B."/>
            <person name="Kawabe Y."/>
            <person name="Kin K."/>
            <person name="Saito T."/>
            <person name="Gibbs R."/>
            <person name="Kuspa A."/>
            <person name="Muzny D."/>
            <person name="Queller D."/>
            <person name="Richards S."/>
            <person name="Strassman J."/>
            <person name="Sucgang R."/>
            <person name="Worley K."/>
            <person name="Schaap P."/>
        </authorList>
    </citation>
    <scope>NUCLEOTIDE SEQUENCE</scope>
    <source>
        <strain evidence="7">QSvi11</strain>
    </source>
</reference>
<protein>
    <recommendedName>
        <fullName evidence="6">Enoyl reductase (ER) domain-containing protein</fullName>
    </recommendedName>
</protein>
<dbReference type="GO" id="GO:0004022">
    <property type="term" value="F:alcohol dehydrogenase (NAD+) activity"/>
    <property type="evidence" value="ECO:0007669"/>
    <property type="project" value="TreeGrafter"/>
</dbReference>
<organism evidence="7 8">
    <name type="scientific">Polysphondylium violaceum</name>
    <dbReference type="NCBI Taxonomy" id="133409"/>
    <lineage>
        <taxon>Eukaryota</taxon>
        <taxon>Amoebozoa</taxon>
        <taxon>Evosea</taxon>
        <taxon>Eumycetozoa</taxon>
        <taxon>Dictyostelia</taxon>
        <taxon>Dictyosteliales</taxon>
        <taxon>Dictyosteliaceae</taxon>
        <taxon>Polysphondylium</taxon>
    </lineage>
</organism>
<dbReference type="InterPro" id="IPR013149">
    <property type="entry name" value="ADH-like_C"/>
</dbReference>
<dbReference type="InterPro" id="IPR036291">
    <property type="entry name" value="NAD(P)-bd_dom_sf"/>
</dbReference>
<keyword evidence="3" id="KW-0479">Metal-binding</keyword>
<dbReference type="SUPFAM" id="SSF50129">
    <property type="entry name" value="GroES-like"/>
    <property type="match status" value="1"/>
</dbReference>
<sequence>MSTMKAAKVTSPGVVEIVQVPIPTTGKGQVRIKVISCGICHSDNITLYGAMGTQLPRIPGHEVLGVVDEIGEGVTGLVKGQEVGVGWFGGNHCGKCTSCLQNEWILCKESLVCGLNYDGGYAEYCVAPADAIVKIPSGMDPIASSPLLCAGVTVYNSFRNQNIKSGSVVGVQGLGGLGHLAIQFVKKMGYQVAALSSGSSKEALARELGASYYFDMSNQSWVAECQKLDVKCILVTAPNGNIIPTMVKSLGINGKLVLLAAVTEPFSVDGIELLGQKKSIIGWASGDSRDTEDTFNFAKHNCVKPMVQPVSLEEAADRLKNISQAKFRYVISFQK</sequence>
<dbReference type="Proteomes" id="UP000695562">
    <property type="component" value="Unassembled WGS sequence"/>
</dbReference>
<dbReference type="OrthoDB" id="17011at2759"/>
<dbReference type="InterPro" id="IPR020843">
    <property type="entry name" value="ER"/>
</dbReference>
<dbReference type="Pfam" id="PF00107">
    <property type="entry name" value="ADH_zinc_N"/>
    <property type="match status" value="1"/>
</dbReference>
<dbReference type="PANTHER" id="PTHR42940">
    <property type="entry name" value="ALCOHOL DEHYDROGENASE 1-RELATED"/>
    <property type="match status" value="1"/>
</dbReference>
<comment type="caution">
    <text evidence="7">The sequence shown here is derived from an EMBL/GenBank/DDBJ whole genome shotgun (WGS) entry which is preliminary data.</text>
</comment>
<keyword evidence="4" id="KW-0862">Zinc</keyword>
<evidence type="ECO:0000259" key="6">
    <source>
        <dbReference type="SMART" id="SM00829"/>
    </source>
</evidence>
<dbReference type="Pfam" id="PF08240">
    <property type="entry name" value="ADH_N"/>
    <property type="match status" value="1"/>
</dbReference>
<accession>A0A8J4PY97</accession>
<evidence type="ECO:0000313" key="8">
    <source>
        <dbReference type="Proteomes" id="UP000695562"/>
    </source>
</evidence>
<dbReference type="InterPro" id="IPR011032">
    <property type="entry name" value="GroES-like_sf"/>
</dbReference>
<keyword evidence="8" id="KW-1185">Reference proteome</keyword>
<comment type="similarity">
    <text evidence="2">Belongs to the zinc-containing alcohol dehydrogenase family.</text>
</comment>
<dbReference type="PANTHER" id="PTHR42940:SF7">
    <property type="entry name" value="ALCOHOL DEHYDROGENASE-LIKE N-TERMINAL DOMAIN-CONTAINING PROTEIN"/>
    <property type="match status" value="1"/>
</dbReference>
<name>A0A8J4PY97_9MYCE</name>
<dbReference type="GO" id="GO:0046872">
    <property type="term" value="F:metal ion binding"/>
    <property type="evidence" value="ECO:0007669"/>
    <property type="project" value="UniProtKB-KW"/>
</dbReference>
<dbReference type="FunFam" id="3.40.50.720:FF:000022">
    <property type="entry name" value="Cinnamyl alcohol dehydrogenase"/>
    <property type="match status" value="1"/>
</dbReference>
<dbReference type="Gene3D" id="3.40.50.720">
    <property type="entry name" value="NAD(P)-binding Rossmann-like Domain"/>
    <property type="match status" value="1"/>
</dbReference>
<comment type="cofactor">
    <cofactor evidence="1">
        <name>Zn(2+)</name>
        <dbReference type="ChEBI" id="CHEBI:29105"/>
    </cofactor>
</comment>
<feature type="domain" description="Enoyl reductase (ER)" evidence="6">
    <location>
        <begin position="13"/>
        <end position="331"/>
    </location>
</feature>
<dbReference type="InterPro" id="IPR013154">
    <property type="entry name" value="ADH-like_N"/>
</dbReference>
<keyword evidence="5" id="KW-0560">Oxidoreductase</keyword>
<proteinExistence type="inferred from homology"/>
<gene>
    <name evidence="7" type="ORF">CYY_002330</name>
</gene>
<dbReference type="SUPFAM" id="SSF51735">
    <property type="entry name" value="NAD(P)-binding Rossmann-fold domains"/>
    <property type="match status" value="1"/>
</dbReference>
<dbReference type="EMBL" id="AJWJ01000063">
    <property type="protein sequence ID" value="KAF2076373.1"/>
    <property type="molecule type" value="Genomic_DNA"/>
</dbReference>
<evidence type="ECO:0000313" key="7">
    <source>
        <dbReference type="EMBL" id="KAF2076373.1"/>
    </source>
</evidence>
<dbReference type="GO" id="GO:0005737">
    <property type="term" value="C:cytoplasm"/>
    <property type="evidence" value="ECO:0007669"/>
    <property type="project" value="TreeGrafter"/>
</dbReference>
<evidence type="ECO:0000256" key="3">
    <source>
        <dbReference type="ARBA" id="ARBA00022723"/>
    </source>
</evidence>
<evidence type="ECO:0000256" key="4">
    <source>
        <dbReference type="ARBA" id="ARBA00022833"/>
    </source>
</evidence>
<evidence type="ECO:0000256" key="2">
    <source>
        <dbReference type="ARBA" id="ARBA00008072"/>
    </source>
</evidence>
<dbReference type="Gene3D" id="3.90.180.10">
    <property type="entry name" value="Medium-chain alcohol dehydrogenases, catalytic domain"/>
    <property type="match status" value="1"/>
</dbReference>
<evidence type="ECO:0000256" key="1">
    <source>
        <dbReference type="ARBA" id="ARBA00001947"/>
    </source>
</evidence>
<dbReference type="AlphaFoldDB" id="A0A8J4PY97"/>
<dbReference type="SMART" id="SM00829">
    <property type="entry name" value="PKS_ER"/>
    <property type="match status" value="1"/>
</dbReference>